<proteinExistence type="inferred from homology"/>
<sequence>MMAAGSGSSLFDDITAHSGGGVKFVQENAVLAAVNETLASQQLGPSPVAYMGVLMMSLEAAPAQSPAAGAILTLLERTLAAVPPALLASKGARMGQIVVGVSNANVDTPAVLRPALLCVRRLLLALPPRAPDAAKLWRWLLAFTAHSHPKVRQRGQAACAEVQPVLHLLHFLHTAARHLAAADTATLAASVLALPKLGHPLLSRSAVALLKAAAEGDGDGRALPPPVLAAVIDSLLHTACGELFAAAGPTSLPGCESLLTGMRDLYDDQRLGEARGSLMASLGLAARAVGPRAFVERLPIKVSTSDGGEDSSWLLSVLRGHVARATLDFFAAYFVPLQAWLLERAAALGADGRTVEQKNLHNLHEQVWALLPGFCASADDVASSFPALAKTLGTVLNERPELRPPYAKNFLPLLFNLHQAEPAEKREPICEAIGAYAHAAPPALLSDFFRDVLRKLLETAAAGSAADSLEQQGSLLDLLLALAPALSPTEHAPLLWRAVRPLLSHNSPLLQKKAYKALGTLAEHHPSFLTERLADVTAAFDEALPTCHTACKRRRLVCLQALVSRLSAEQLRSAMPAMLGEVVLATKESNVKSRAAAFDALLLVAERAEAAGGPSDAGREEALQGVVVAVCAGLAGKTPHMEVVRAAVVLVKVQLSALPREAVQPLLPRLVPPLLGWCSNKHAHLKYQVRYLMERLVKRFGLEVMTEVTPEEHQRLLTHMRKQKERARRHTDARLAAKAEREAAEAADLDGGGARSRHAEYEALLEDGDQEEEEGGHGHGRGAAAGGLRETFADQSESAASVDLLTAPLAGAAERKRKRRREPDGKIRVAGGGGTPVGAAEEDEMEVDPEDEIVRLGKVAKRKQTGSRKQRGAGKGRATFGANFGDQYAGRKGAKGDVTKPGALQPHAYLPLNPRMLGRKNKRASAETAARLVAGGRRNKGGGKKRG</sequence>
<keyword evidence="8" id="KW-1185">Reference proteome</keyword>
<evidence type="ECO:0008006" key="9">
    <source>
        <dbReference type="Google" id="ProtNLM"/>
    </source>
</evidence>
<comment type="similarity">
    <text evidence="2">Belongs to the RRP12 family.</text>
</comment>
<dbReference type="EnsemblProtists" id="EOD33147">
    <property type="protein sequence ID" value="EOD33147"/>
    <property type="gene ID" value="EMIHUDRAFT_202342"/>
</dbReference>
<name>A0A0D3KBL2_EMIH1</name>
<feature type="compositionally biased region" description="Basic residues" evidence="4">
    <location>
        <begin position="937"/>
        <end position="947"/>
    </location>
</feature>
<dbReference type="Proteomes" id="UP000013827">
    <property type="component" value="Unassembled WGS sequence"/>
</dbReference>
<dbReference type="PaxDb" id="2903-EOD33147"/>
<dbReference type="STRING" id="2903.R1DDW2"/>
<protein>
    <recommendedName>
        <fullName evidence="9">Ribosomal RNA-processing protein 12-like conserved domain-containing protein</fullName>
    </recommendedName>
</protein>
<accession>A0A0D3KBL2</accession>
<dbReference type="GeneID" id="17278418"/>
<evidence type="ECO:0000256" key="4">
    <source>
        <dbReference type="SAM" id="MobiDB-lite"/>
    </source>
</evidence>
<evidence type="ECO:0000313" key="8">
    <source>
        <dbReference type="Proteomes" id="UP000013827"/>
    </source>
</evidence>
<dbReference type="eggNOG" id="KOG1248">
    <property type="taxonomic scope" value="Eukaryota"/>
</dbReference>
<evidence type="ECO:0000259" key="5">
    <source>
        <dbReference type="Pfam" id="PF08161"/>
    </source>
</evidence>
<dbReference type="OMA" id="CEAIGAY"/>
<evidence type="ECO:0000259" key="6">
    <source>
        <dbReference type="Pfam" id="PF25772"/>
    </source>
</evidence>
<feature type="domain" description="RRP12 HEAT" evidence="5">
    <location>
        <begin position="239"/>
        <end position="411"/>
    </location>
</feature>
<feature type="compositionally biased region" description="Basic residues" evidence="4">
    <location>
        <begin position="720"/>
        <end position="729"/>
    </location>
</feature>
<reference evidence="7" key="2">
    <citation type="submission" date="2024-10" db="UniProtKB">
        <authorList>
            <consortium name="EnsemblProtists"/>
        </authorList>
    </citation>
    <scope>IDENTIFICATION</scope>
</reference>
<dbReference type="InterPro" id="IPR016024">
    <property type="entry name" value="ARM-type_fold"/>
</dbReference>
<dbReference type="Gene3D" id="1.25.10.10">
    <property type="entry name" value="Leucine-rich Repeat Variant"/>
    <property type="match status" value="1"/>
</dbReference>
<feature type="compositionally biased region" description="Basic residues" evidence="4">
    <location>
        <begin position="858"/>
        <end position="874"/>
    </location>
</feature>
<feature type="compositionally biased region" description="Basic and acidic residues" evidence="4">
    <location>
        <begin position="730"/>
        <end position="744"/>
    </location>
</feature>
<dbReference type="Pfam" id="PF25772">
    <property type="entry name" value="HEAT_RRP12_N"/>
    <property type="match status" value="1"/>
</dbReference>
<dbReference type="InterPro" id="IPR052087">
    <property type="entry name" value="RRP12"/>
</dbReference>
<feature type="compositionally biased region" description="Acidic residues" evidence="4">
    <location>
        <begin position="840"/>
        <end position="851"/>
    </location>
</feature>
<evidence type="ECO:0000256" key="2">
    <source>
        <dbReference type="ARBA" id="ARBA00007690"/>
    </source>
</evidence>
<evidence type="ECO:0000256" key="3">
    <source>
        <dbReference type="ARBA" id="ARBA00023242"/>
    </source>
</evidence>
<keyword evidence="3" id="KW-0539">Nucleus</keyword>
<dbReference type="KEGG" id="ehx:EMIHUDRAFT_202342"/>
<evidence type="ECO:0000256" key="1">
    <source>
        <dbReference type="ARBA" id="ARBA00004123"/>
    </source>
</evidence>
<reference evidence="8" key="1">
    <citation type="journal article" date="2013" name="Nature">
        <title>Pan genome of the phytoplankton Emiliania underpins its global distribution.</title>
        <authorList>
            <person name="Read B.A."/>
            <person name="Kegel J."/>
            <person name="Klute M.J."/>
            <person name="Kuo A."/>
            <person name="Lefebvre S.C."/>
            <person name="Maumus F."/>
            <person name="Mayer C."/>
            <person name="Miller J."/>
            <person name="Monier A."/>
            <person name="Salamov A."/>
            <person name="Young J."/>
            <person name="Aguilar M."/>
            <person name="Claverie J.M."/>
            <person name="Frickenhaus S."/>
            <person name="Gonzalez K."/>
            <person name="Herman E.K."/>
            <person name="Lin Y.C."/>
            <person name="Napier J."/>
            <person name="Ogata H."/>
            <person name="Sarno A.F."/>
            <person name="Shmutz J."/>
            <person name="Schroeder D."/>
            <person name="de Vargas C."/>
            <person name="Verret F."/>
            <person name="von Dassow P."/>
            <person name="Valentin K."/>
            <person name="Van de Peer Y."/>
            <person name="Wheeler G."/>
            <person name="Dacks J.B."/>
            <person name="Delwiche C.F."/>
            <person name="Dyhrman S.T."/>
            <person name="Glockner G."/>
            <person name="John U."/>
            <person name="Richards T."/>
            <person name="Worden A.Z."/>
            <person name="Zhang X."/>
            <person name="Grigoriev I.V."/>
            <person name="Allen A.E."/>
            <person name="Bidle K."/>
            <person name="Borodovsky M."/>
            <person name="Bowler C."/>
            <person name="Brownlee C."/>
            <person name="Cock J.M."/>
            <person name="Elias M."/>
            <person name="Gladyshev V.N."/>
            <person name="Groth M."/>
            <person name="Guda C."/>
            <person name="Hadaegh A."/>
            <person name="Iglesias-Rodriguez M.D."/>
            <person name="Jenkins J."/>
            <person name="Jones B.M."/>
            <person name="Lawson T."/>
            <person name="Leese F."/>
            <person name="Lindquist E."/>
            <person name="Lobanov A."/>
            <person name="Lomsadze A."/>
            <person name="Malik S.B."/>
            <person name="Marsh M.E."/>
            <person name="Mackinder L."/>
            <person name="Mock T."/>
            <person name="Mueller-Roeber B."/>
            <person name="Pagarete A."/>
            <person name="Parker M."/>
            <person name="Probert I."/>
            <person name="Quesneville H."/>
            <person name="Raines C."/>
            <person name="Rensing S.A."/>
            <person name="Riano-Pachon D.M."/>
            <person name="Richier S."/>
            <person name="Rokitta S."/>
            <person name="Shiraiwa Y."/>
            <person name="Soanes D.M."/>
            <person name="van der Giezen M."/>
            <person name="Wahlund T.M."/>
            <person name="Williams B."/>
            <person name="Wilson W."/>
            <person name="Wolfe G."/>
            <person name="Wurch L.L."/>
        </authorList>
    </citation>
    <scope>NUCLEOTIDE SEQUENCE</scope>
</reference>
<evidence type="ECO:0000313" key="7">
    <source>
        <dbReference type="EnsemblProtists" id="EOD33147"/>
    </source>
</evidence>
<dbReference type="AlphaFoldDB" id="A0A0D3KBL2"/>
<comment type="subcellular location">
    <subcellularLocation>
        <location evidence="1">Nucleus</location>
    </subcellularLocation>
</comment>
<feature type="region of interest" description="Disordered" evidence="4">
    <location>
        <begin position="812"/>
        <end position="947"/>
    </location>
</feature>
<dbReference type="Pfam" id="PF08161">
    <property type="entry name" value="RRP12_HEAT"/>
    <property type="match status" value="1"/>
</dbReference>
<dbReference type="PANTHER" id="PTHR48287:SF1">
    <property type="entry name" value="ARM REPEAT SUPERFAMILY PROTEIN"/>
    <property type="match status" value="1"/>
</dbReference>
<dbReference type="InterPro" id="IPR012978">
    <property type="entry name" value="HEAT_RRP12"/>
</dbReference>
<dbReference type="InterPro" id="IPR057860">
    <property type="entry name" value="HEAT_RRP12_N"/>
</dbReference>
<dbReference type="InterPro" id="IPR011989">
    <property type="entry name" value="ARM-like"/>
</dbReference>
<dbReference type="RefSeq" id="XP_005785576.1">
    <property type="nucleotide sequence ID" value="XM_005785519.1"/>
</dbReference>
<organism evidence="7 8">
    <name type="scientific">Emiliania huxleyi (strain CCMP1516)</name>
    <dbReference type="NCBI Taxonomy" id="280463"/>
    <lineage>
        <taxon>Eukaryota</taxon>
        <taxon>Haptista</taxon>
        <taxon>Haptophyta</taxon>
        <taxon>Prymnesiophyceae</taxon>
        <taxon>Isochrysidales</taxon>
        <taxon>Noelaerhabdaceae</taxon>
        <taxon>Emiliania</taxon>
    </lineage>
</organism>
<dbReference type="SUPFAM" id="SSF48371">
    <property type="entry name" value="ARM repeat"/>
    <property type="match status" value="1"/>
</dbReference>
<dbReference type="HOGENOM" id="CLU_310675_0_0_1"/>
<dbReference type="GO" id="GO:0005634">
    <property type="term" value="C:nucleus"/>
    <property type="evidence" value="ECO:0007669"/>
    <property type="project" value="UniProtKB-SubCell"/>
</dbReference>
<feature type="region of interest" description="Disordered" evidence="4">
    <location>
        <begin position="720"/>
        <end position="755"/>
    </location>
</feature>
<dbReference type="PANTHER" id="PTHR48287">
    <property type="entry name" value="ARM REPEAT SUPERFAMILY PROTEIN"/>
    <property type="match status" value="1"/>
</dbReference>
<feature type="domain" description="RRP12 N-terminal HEAT" evidence="6">
    <location>
        <begin position="29"/>
        <end position="162"/>
    </location>
</feature>